<organism evidence="2 3">
    <name type="scientific">Rhynchospora tenuis</name>
    <dbReference type="NCBI Taxonomy" id="198213"/>
    <lineage>
        <taxon>Eukaryota</taxon>
        <taxon>Viridiplantae</taxon>
        <taxon>Streptophyta</taxon>
        <taxon>Embryophyta</taxon>
        <taxon>Tracheophyta</taxon>
        <taxon>Spermatophyta</taxon>
        <taxon>Magnoliopsida</taxon>
        <taxon>Liliopsida</taxon>
        <taxon>Poales</taxon>
        <taxon>Cyperaceae</taxon>
        <taxon>Cyperoideae</taxon>
        <taxon>Rhynchosporeae</taxon>
        <taxon>Rhynchospora</taxon>
    </lineage>
</organism>
<dbReference type="InterPro" id="IPR053781">
    <property type="entry name" value="F-box_AtFBL13-like"/>
</dbReference>
<dbReference type="CDD" id="cd22160">
    <property type="entry name" value="F-box_AtFBL13-like"/>
    <property type="match status" value="1"/>
</dbReference>
<dbReference type="InterPro" id="IPR055411">
    <property type="entry name" value="LRR_FXL15/At3g58940/PEG3-like"/>
</dbReference>
<gene>
    <name evidence="2" type="ORF">LUZ61_019933</name>
</gene>
<dbReference type="SMART" id="SM00256">
    <property type="entry name" value="FBOX"/>
    <property type="match status" value="1"/>
</dbReference>
<evidence type="ECO:0000259" key="1">
    <source>
        <dbReference type="SMART" id="SM00256"/>
    </source>
</evidence>
<dbReference type="AlphaFoldDB" id="A0AAD6ENB1"/>
<dbReference type="Pfam" id="PF00646">
    <property type="entry name" value="F-box"/>
    <property type="match status" value="1"/>
</dbReference>
<dbReference type="PANTHER" id="PTHR34223:SF51">
    <property type="entry name" value="OS06G0556300 PROTEIN"/>
    <property type="match status" value="1"/>
</dbReference>
<dbReference type="Gene3D" id="3.80.10.10">
    <property type="entry name" value="Ribonuclease Inhibitor"/>
    <property type="match status" value="1"/>
</dbReference>
<dbReference type="InterPro" id="IPR001810">
    <property type="entry name" value="F-box_dom"/>
</dbReference>
<dbReference type="Gene3D" id="1.20.1280.50">
    <property type="match status" value="1"/>
</dbReference>
<dbReference type="InterPro" id="IPR032675">
    <property type="entry name" value="LRR_dom_sf"/>
</dbReference>
<sequence>MLLRRTNLTLATGEENRRLSCCNYTEKFRRLRLSRVVIGIREMRGADRISGLHDSILTHILSFLPTKDAVQTRRLSKRWRNVWASVPVLNFVSADFWSDDSSSSRSEKLECQDKFVKFIDAVLASRQVQQVDRFRLAWKYQVGNYPHHGHPVRRWIHYVVEQFPRVLSIYLEPRLDRIDIIPDLIFTCSSLEEIKLQVNYRVDHSIWLDRLNPMVVTLPHLRKLHLGHFKIEADFMDKILLGCPILEEVELYTCWLNISQISCGNLRSLVINGCYHLRVIEVSIPSLQYLKVTVMCSQPAEFVFKNMSSLVKASICLLDLNDVDVLIFDFGANILAGLLGVTTLDIVLCGLLAEDMLKHILWTCPLFENLKFINFESFDGCTTGCIDMVDRLVQHSPALKEVTVYGCQEEEMYGGKMKRGMKVKQAQQADEYVGGAMEEGEEM</sequence>
<dbReference type="EMBL" id="JAMRDG010000002">
    <property type="protein sequence ID" value="KAJ3690769.1"/>
    <property type="molecule type" value="Genomic_DNA"/>
</dbReference>
<evidence type="ECO:0000313" key="3">
    <source>
        <dbReference type="Proteomes" id="UP001210211"/>
    </source>
</evidence>
<evidence type="ECO:0000313" key="2">
    <source>
        <dbReference type="EMBL" id="KAJ3690769.1"/>
    </source>
</evidence>
<dbReference type="Proteomes" id="UP001210211">
    <property type="component" value="Unassembled WGS sequence"/>
</dbReference>
<keyword evidence="3" id="KW-1185">Reference proteome</keyword>
<reference evidence="2 3" key="1">
    <citation type="journal article" date="2022" name="Cell">
        <title>Repeat-based holocentromeres influence genome architecture and karyotype evolution.</title>
        <authorList>
            <person name="Hofstatter P.G."/>
            <person name="Thangavel G."/>
            <person name="Lux T."/>
            <person name="Neumann P."/>
            <person name="Vondrak T."/>
            <person name="Novak P."/>
            <person name="Zhang M."/>
            <person name="Costa L."/>
            <person name="Castellani M."/>
            <person name="Scott A."/>
            <person name="Toegelov H."/>
            <person name="Fuchs J."/>
            <person name="Mata-Sucre Y."/>
            <person name="Dias Y."/>
            <person name="Vanzela A.L.L."/>
            <person name="Huettel B."/>
            <person name="Almeida C.C.S."/>
            <person name="Simkova H."/>
            <person name="Souza G."/>
            <person name="Pedrosa-Harand A."/>
            <person name="Macas J."/>
            <person name="Mayer K.F.X."/>
            <person name="Houben A."/>
            <person name="Marques A."/>
        </authorList>
    </citation>
    <scope>NUCLEOTIDE SEQUENCE [LARGE SCALE GENOMIC DNA]</scope>
    <source>
        <strain evidence="2">RhyTen1mFocal</strain>
    </source>
</reference>
<dbReference type="InterPro" id="IPR036047">
    <property type="entry name" value="F-box-like_dom_sf"/>
</dbReference>
<dbReference type="PANTHER" id="PTHR34223">
    <property type="entry name" value="OS11G0201299 PROTEIN"/>
    <property type="match status" value="1"/>
</dbReference>
<protein>
    <recommendedName>
        <fullName evidence="1">F-box domain-containing protein</fullName>
    </recommendedName>
</protein>
<dbReference type="Pfam" id="PF24758">
    <property type="entry name" value="LRR_At5g56370"/>
    <property type="match status" value="1"/>
</dbReference>
<dbReference type="InterPro" id="IPR053197">
    <property type="entry name" value="F-box_SCFL_complex_component"/>
</dbReference>
<feature type="domain" description="F-box" evidence="1">
    <location>
        <begin position="52"/>
        <end position="92"/>
    </location>
</feature>
<accession>A0AAD6ENB1</accession>
<name>A0AAD6ENB1_9POAL</name>
<dbReference type="SUPFAM" id="SSF52047">
    <property type="entry name" value="RNI-like"/>
    <property type="match status" value="1"/>
</dbReference>
<dbReference type="SUPFAM" id="SSF81383">
    <property type="entry name" value="F-box domain"/>
    <property type="match status" value="1"/>
</dbReference>
<proteinExistence type="predicted"/>
<comment type="caution">
    <text evidence="2">The sequence shown here is derived from an EMBL/GenBank/DDBJ whole genome shotgun (WGS) entry which is preliminary data.</text>
</comment>